<proteinExistence type="predicted"/>
<dbReference type="AlphaFoldDB" id="A0A642V8G6"/>
<evidence type="ECO:0000313" key="3">
    <source>
        <dbReference type="Proteomes" id="UP000761534"/>
    </source>
</evidence>
<name>A0A642V8G6_9ASCO</name>
<feature type="compositionally biased region" description="Basic and acidic residues" evidence="1">
    <location>
        <begin position="24"/>
        <end position="37"/>
    </location>
</feature>
<feature type="region of interest" description="Disordered" evidence="1">
    <location>
        <begin position="1"/>
        <end position="62"/>
    </location>
</feature>
<comment type="caution">
    <text evidence="2">The sequence shown here is derived from an EMBL/GenBank/DDBJ whole genome shotgun (WGS) entry which is preliminary data.</text>
</comment>
<keyword evidence="3" id="KW-1185">Reference proteome</keyword>
<organism evidence="2 3">
    <name type="scientific">Trichomonascus ciferrii</name>
    <dbReference type="NCBI Taxonomy" id="44093"/>
    <lineage>
        <taxon>Eukaryota</taxon>
        <taxon>Fungi</taxon>
        <taxon>Dikarya</taxon>
        <taxon>Ascomycota</taxon>
        <taxon>Saccharomycotina</taxon>
        <taxon>Dipodascomycetes</taxon>
        <taxon>Dipodascales</taxon>
        <taxon>Trichomonascaceae</taxon>
        <taxon>Trichomonascus</taxon>
        <taxon>Trichomonascus ciferrii complex</taxon>
    </lineage>
</organism>
<evidence type="ECO:0000313" key="2">
    <source>
        <dbReference type="EMBL" id="KAA8916128.1"/>
    </source>
</evidence>
<gene>
    <name evidence="2" type="ORF">TRICI_001712</name>
</gene>
<dbReference type="Proteomes" id="UP000761534">
    <property type="component" value="Unassembled WGS sequence"/>
</dbReference>
<reference evidence="2" key="1">
    <citation type="journal article" date="2019" name="G3 (Bethesda)">
        <title>Genome Assemblies of Two Rare Opportunistic Yeast Pathogens: Diutina rugosa (syn. Candida rugosa) and Trichomonascus ciferrii (syn. Candida ciferrii).</title>
        <authorList>
            <person name="Mixao V."/>
            <person name="Saus E."/>
            <person name="Hansen A.P."/>
            <person name="Lass-Florl C."/>
            <person name="Gabaldon T."/>
        </authorList>
    </citation>
    <scope>NUCLEOTIDE SEQUENCE</scope>
    <source>
        <strain evidence="2">CBS 4856</strain>
    </source>
</reference>
<accession>A0A642V8G6</accession>
<sequence length="104" mass="11692">MSENGRRISPRRKSMPAFALGFNKENDSPDDGYRDDLTLPVGKPKKRMSSSRASLAPSRSILKPSNYDDNMTVTGVFNLPQNDMKPTKKMANRRVSFAPEAFVR</sequence>
<dbReference type="EMBL" id="SWFS01000122">
    <property type="protein sequence ID" value="KAA8916128.1"/>
    <property type="molecule type" value="Genomic_DNA"/>
</dbReference>
<protein>
    <submittedName>
        <fullName evidence="2">Uncharacterized protein</fullName>
    </submittedName>
</protein>
<feature type="compositionally biased region" description="Low complexity" evidence="1">
    <location>
        <begin position="50"/>
        <end position="60"/>
    </location>
</feature>
<dbReference type="VEuPathDB" id="FungiDB:TRICI_001712"/>
<evidence type="ECO:0000256" key="1">
    <source>
        <dbReference type="SAM" id="MobiDB-lite"/>
    </source>
</evidence>